<feature type="coiled-coil region" evidence="8">
    <location>
        <begin position="228"/>
        <end position="290"/>
    </location>
</feature>
<dbReference type="NCBIfam" id="TIGR00229">
    <property type="entry name" value="sensory_box"/>
    <property type="match status" value="1"/>
</dbReference>
<keyword evidence="15" id="KW-1185">Reference proteome</keyword>
<dbReference type="CDD" id="cd00082">
    <property type="entry name" value="HisKA"/>
    <property type="match status" value="1"/>
</dbReference>
<dbReference type="SUPFAM" id="SSF47384">
    <property type="entry name" value="Homodimeric domain of signal transducing histidine kinase"/>
    <property type="match status" value="1"/>
</dbReference>
<dbReference type="Proteomes" id="UP000306416">
    <property type="component" value="Unassembled WGS sequence"/>
</dbReference>
<evidence type="ECO:0000256" key="8">
    <source>
        <dbReference type="SAM" id="Coils"/>
    </source>
</evidence>
<evidence type="ECO:0000259" key="13">
    <source>
        <dbReference type="PROSITE" id="PS50885"/>
    </source>
</evidence>
<dbReference type="InterPro" id="IPR011006">
    <property type="entry name" value="CheY-like_superfamily"/>
</dbReference>
<dbReference type="SMART" id="SM00448">
    <property type="entry name" value="REC"/>
    <property type="match status" value="1"/>
</dbReference>
<organism evidence="14 15">
    <name type="scientific">Geomonas terrae</name>
    <dbReference type="NCBI Taxonomy" id="2562681"/>
    <lineage>
        <taxon>Bacteria</taxon>
        <taxon>Pseudomonadati</taxon>
        <taxon>Thermodesulfobacteriota</taxon>
        <taxon>Desulfuromonadia</taxon>
        <taxon>Geobacterales</taxon>
        <taxon>Geobacteraceae</taxon>
        <taxon>Geomonas</taxon>
    </lineage>
</organism>
<dbReference type="InterPro" id="IPR001789">
    <property type="entry name" value="Sig_transdc_resp-reg_receiver"/>
</dbReference>
<dbReference type="InterPro" id="IPR036097">
    <property type="entry name" value="HisK_dim/P_sf"/>
</dbReference>
<feature type="transmembrane region" description="Helical" evidence="9">
    <location>
        <begin position="21"/>
        <end position="42"/>
    </location>
</feature>
<evidence type="ECO:0000256" key="3">
    <source>
        <dbReference type="ARBA" id="ARBA00012438"/>
    </source>
</evidence>
<dbReference type="Pfam" id="PF02518">
    <property type="entry name" value="HATPase_c"/>
    <property type="match status" value="1"/>
</dbReference>
<dbReference type="PROSITE" id="PS50109">
    <property type="entry name" value="HIS_KIN"/>
    <property type="match status" value="1"/>
</dbReference>
<dbReference type="InterPro" id="IPR004358">
    <property type="entry name" value="Sig_transdc_His_kin-like_C"/>
</dbReference>
<feature type="modified residue" description="4-aspartylphosphate" evidence="7">
    <location>
        <position position="716"/>
    </location>
</feature>
<feature type="domain" description="Histidine kinase" evidence="10">
    <location>
        <begin position="419"/>
        <end position="636"/>
    </location>
</feature>
<dbReference type="PANTHER" id="PTHR43065:SF42">
    <property type="entry name" value="TWO-COMPONENT SENSOR PPRA"/>
    <property type="match status" value="1"/>
</dbReference>
<evidence type="ECO:0000313" key="14">
    <source>
        <dbReference type="EMBL" id="TGU70275.1"/>
    </source>
</evidence>
<comment type="caution">
    <text evidence="14">The sequence shown here is derived from an EMBL/GenBank/DDBJ whole genome shotgun (WGS) entry which is preliminary data.</text>
</comment>
<reference evidence="14 15" key="1">
    <citation type="submission" date="2019-04" db="EMBL/GenBank/DDBJ databases">
        <title>Geobacter oryzae sp. nov., ferric-reducing bacteria isolated from paddy soil.</title>
        <authorList>
            <person name="Xu Z."/>
            <person name="Masuda Y."/>
            <person name="Itoh H."/>
            <person name="Senoo K."/>
        </authorList>
    </citation>
    <scope>NUCLEOTIDE SEQUENCE [LARGE SCALE GENOMIC DNA]</scope>
    <source>
        <strain evidence="14 15">Red111</strain>
    </source>
</reference>
<gene>
    <name evidence="14" type="ORF">E4633_18945</name>
</gene>
<evidence type="ECO:0000256" key="2">
    <source>
        <dbReference type="ARBA" id="ARBA00004370"/>
    </source>
</evidence>
<dbReference type="SUPFAM" id="SSF55785">
    <property type="entry name" value="PYP-like sensor domain (PAS domain)"/>
    <property type="match status" value="1"/>
</dbReference>
<dbReference type="Gene3D" id="3.30.450.20">
    <property type="entry name" value="PAS domain"/>
    <property type="match status" value="1"/>
</dbReference>
<evidence type="ECO:0000256" key="7">
    <source>
        <dbReference type="PROSITE-ProRule" id="PRU00169"/>
    </source>
</evidence>
<evidence type="ECO:0000256" key="4">
    <source>
        <dbReference type="ARBA" id="ARBA00022553"/>
    </source>
</evidence>
<dbReference type="InterPro" id="IPR005467">
    <property type="entry name" value="His_kinase_dom"/>
</dbReference>
<feature type="domain" description="Response regulatory" evidence="11">
    <location>
        <begin position="662"/>
        <end position="781"/>
    </location>
</feature>
<dbReference type="SUPFAM" id="SSF52172">
    <property type="entry name" value="CheY-like"/>
    <property type="match status" value="1"/>
</dbReference>
<proteinExistence type="predicted"/>
<keyword evidence="8" id="KW-0175">Coiled coil</keyword>
<evidence type="ECO:0000256" key="6">
    <source>
        <dbReference type="ARBA" id="ARBA00022777"/>
    </source>
</evidence>
<evidence type="ECO:0000256" key="9">
    <source>
        <dbReference type="SAM" id="Phobius"/>
    </source>
</evidence>
<name>A0A4S1CAF4_9BACT</name>
<dbReference type="PROSITE" id="PS50110">
    <property type="entry name" value="RESPONSE_REGULATORY"/>
    <property type="match status" value="1"/>
</dbReference>
<dbReference type="SUPFAM" id="SSF55874">
    <property type="entry name" value="ATPase domain of HSP90 chaperone/DNA topoisomerase II/histidine kinase"/>
    <property type="match status" value="1"/>
</dbReference>
<dbReference type="EC" id="2.7.13.3" evidence="3"/>
<evidence type="ECO:0000256" key="5">
    <source>
        <dbReference type="ARBA" id="ARBA00022679"/>
    </source>
</evidence>
<evidence type="ECO:0000259" key="11">
    <source>
        <dbReference type="PROSITE" id="PS50110"/>
    </source>
</evidence>
<dbReference type="Pfam" id="PF00072">
    <property type="entry name" value="Response_reg"/>
    <property type="match status" value="1"/>
</dbReference>
<dbReference type="PRINTS" id="PR00344">
    <property type="entry name" value="BCTRLSENSOR"/>
</dbReference>
<feature type="transmembrane region" description="Helical" evidence="9">
    <location>
        <begin position="164"/>
        <end position="187"/>
    </location>
</feature>
<keyword evidence="5" id="KW-0808">Transferase</keyword>
<keyword evidence="4 7" id="KW-0597">Phosphoprotein</keyword>
<keyword evidence="9" id="KW-0472">Membrane</keyword>
<keyword evidence="9" id="KW-1133">Transmembrane helix</keyword>
<dbReference type="RefSeq" id="WP_135872671.1">
    <property type="nucleotide sequence ID" value="NZ_SRSC01000005.1"/>
</dbReference>
<dbReference type="Gene3D" id="3.30.565.10">
    <property type="entry name" value="Histidine kinase-like ATPase, C-terminal domain"/>
    <property type="match status" value="1"/>
</dbReference>
<dbReference type="InterPro" id="IPR003660">
    <property type="entry name" value="HAMP_dom"/>
</dbReference>
<dbReference type="PROSITE" id="PS50885">
    <property type="entry name" value="HAMP"/>
    <property type="match status" value="1"/>
</dbReference>
<evidence type="ECO:0000259" key="12">
    <source>
        <dbReference type="PROSITE" id="PS50112"/>
    </source>
</evidence>
<dbReference type="PROSITE" id="PS50112">
    <property type="entry name" value="PAS"/>
    <property type="match status" value="1"/>
</dbReference>
<dbReference type="Gene3D" id="3.40.50.2300">
    <property type="match status" value="1"/>
</dbReference>
<dbReference type="InterPro" id="IPR000014">
    <property type="entry name" value="PAS"/>
</dbReference>
<dbReference type="Gene3D" id="6.10.340.10">
    <property type="match status" value="1"/>
</dbReference>
<feature type="domain" description="PAS" evidence="12">
    <location>
        <begin position="280"/>
        <end position="335"/>
    </location>
</feature>
<dbReference type="AlphaFoldDB" id="A0A4S1CAF4"/>
<dbReference type="GO" id="GO:0000155">
    <property type="term" value="F:phosphorelay sensor kinase activity"/>
    <property type="evidence" value="ECO:0007669"/>
    <property type="project" value="InterPro"/>
</dbReference>
<keyword evidence="9" id="KW-0812">Transmembrane</keyword>
<dbReference type="GO" id="GO:0016020">
    <property type="term" value="C:membrane"/>
    <property type="evidence" value="ECO:0007669"/>
    <property type="project" value="UniProtKB-SubCell"/>
</dbReference>
<dbReference type="Gene3D" id="1.10.287.130">
    <property type="match status" value="1"/>
</dbReference>
<protein>
    <recommendedName>
        <fullName evidence="3">histidine kinase</fullName>
        <ecNumber evidence="3">2.7.13.3</ecNumber>
    </recommendedName>
</protein>
<dbReference type="InterPro" id="IPR036890">
    <property type="entry name" value="HATPase_C_sf"/>
</dbReference>
<dbReference type="SMART" id="SM00387">
    <property type="entry name" value="HATPase_c"/>
    <property type="match status" value="1"/>
</dbReference>
<evidence type="ECO:0000256" key="1">
    <source>
        <dbReference type="ARBA" id="ARBA00000085"/>
    </source>
</evidence>
<accession>A0A4S1CAF4</accession>
<dbReference type="EMBL" id="SRSC01000005">
    <property type="protein sequence ID" value="TGU70275.1"/>
    <property type="molecule type" value="Genomic_DNA"/>
</dbReference>
<keyword evidence="6 14" id="KW-0418">Kinase</keyword>
<sequence>MDTPSPAGRLGALRSSFQYKLFLRFTLFSALITVVCVTLFVLHQINQNKRHAAEMLRLQAHALADSVRLPLYAENTDLLESHARQALTLPEIRGVEIAAANGRIMVRLGTNAGADLIQQSVQVRGNPLTVLPEAGQGEQRPGELIGEVRLFRGTRDLWREGRRLAFLSVVLATASWLFILFSCYLILKRVTASFNSLMQGLENVHCGDYVSRIAVLSDDEPGRASASLNDLAESLRQREEENRRLHAELLAAMEFEIASKEQLVTINLDLEKEIEQRTQARQELKNLVEQLPMGIVWSDERGGVEYLNAFMTKSFGYRQDEVQDVDQLLALLCPEPEYRERVAGKRRAAIEAWEQGTRVTFYEVNALCKDGTVKHLNCSNQRSGARIVDIMIDMTERELLQQQIVRNQKLESIGVLAGGIAHNFNNALTGVLGYISFAKKFIDPSHNSHELLQQAEKATMRAAGFANQLLSFAKGGAPLRKAVPVARLVDESVQLATRGSNVTYLLDLPPDLPPVYVDDGQIRQAFNCICINAVQAMPDGGTLTVRGRMASTDAERLPAPLCGCYVELSFQDEGVGIRDEHKSSIFTPYFTTKAALGTGLGLATVHSIITRHGGVITFDTLLGKGTTFTLYLPVYCIESAQPKVEADAEREAQQALVSCSRRVLVMDDEEMIRLLAAKVLAAKGYEVTLCASGDEAVAMYGRASKEGVPFLAAVLDLTVPNGMGGKEAARLILAQDPAARLIVSSGYSNDEVMDSYRDYGFCGSVVKPYDSDKLCGVLEAL</sequence>
<comment type="subcellular location">
    <subcellularLocation>
        <location evidence="2">Membrane</location>
    </subcellularLocation>
</comment>
<feature type="domain" description="HAMP" evidence="13">
    <location>
        <begin position="188"/>
        <end position="240"/>
    </location>
</feature>
<dbReference type="InterPro" id="IPR035965">
    <property type="entry name" value="PAS-like_dom_sf"/>
</dbReference>
<dbReference type="PANTHER" id="PTHR43065">
    <property type="entry name" value="SENSOR HISTIDINE KINASE"/>
    <property type="match status" value="1"/>
</dbReference>
<dbReference type="InterPro" id="IPR003594">
    <property type="entry name" value="HATPase_dom"/>
</dbReference>
<comment type="catalytic activity">
    <reaction evidence="1">
        <text>ATP + protein L-histidine = ADP + protein N-phospho-L-histidine.</text>
        <dbReference type="EC" id="2.7.13.3"/>
    </reaction>
</comment>
<evidence type="ECO:0000259" key="10">
    <source>
        <dbReference type="PROSITE" id="PS50109"/>
    </source>
</evidence>
<dbReference type="InterPro" id="IPR003661">
    <property type="entry name" value="HisK_dim/P_dom"/>
</dbReference>
<evidence type="ECO:0000313" key="15">
    <source>
        <dbReference type="Proteomes" id="UP000306416"/>
    </source>
</evidence>